<dbReference type="Proteomes" id="UP000230069">
    <property type="component" value="Unassembled WGS sequence"/>
</dbReference>
<dbReference type="InterPro" id="IPR050982">
    <property type="entry name" value="Auxin_biosynth/cation_transpt"/>
</dbReference>
<organism evidence="7 8">
    <name type="scientific">Aquilegia coerulea</name>
    <name type="common">Rocky mountain columbine</name>
    <dbReference type="NCBI Taxonomy" id="218851"/>
    <lineage>
        <taxon>Eukaryota</taxon>
        <taxon>Viridiplantae</taxon>
        <taxon>Streptophyta</taxon>
        <taxon>Embryophyta</taxon>
        <taxon>Tracheophyta</taxon>
        <taxon>Spermatophyta</taxon>
        <taxon>Magnoliopsida</taxon>
        <taxon>Ranunculales</taxon>
        <taxon>Ranunculaceae</taxon>
        <taxon>Thalictroideae</taxon>
        <taxon>Aquilegia</taxon>
    </lineage>
</organism>
<evidence type="ECO:0000313" key="7">
    <source>
        <dbReference type="EMBL" id="PIA47711.1"/>
    </source>
</evidence>
<dbReference type="OrthoDB" id="66881at2759"/>
<evidence type="ECO:0000256" key="1">
    <source>
        <dbReference type="ARBA" id="ARBA00009183"/>
    </source>
</evidence>
<keyword evidence="6" id="KW-0503">Monooxygenase</keyword>
<dbReference type="EMBL" id="KZ305031">
    <property type="protein sequence ID" value="PIA47711.1"/>
    <property type="molecule type" value="Genomic_DNA"/>
</dbReference>
<comment type="catalytic activity">
    <reaction evidence="5">
        <text>indole-3-pyruvate + NADPH + O2 + H(+) = (indol-3-yl)acetate + CO2 + NADP(+) + H2O</text>
        <dbReference type="Rhea" id="RHEA:34331"/>
        <dbReference type="ChEBI" id="CHEBI:15377"/>
        <dbReference type="ChEBI" id="CHEBI:15378"/>
        <dbReference type="ChEBI" id="CHEBI:15379"/>
        <dbReference type="ChEBI" id="CHEBI:16526"/>
        <dbReference type="ChEBI" id="CHEBI:17640"/>
        <dbReference type="ChEBI" id="CHEBI:30854"/>
        <dbReference type="ChEBI" id="CHEBI:57783"/>
        <dbReference type="ChEBI" id="CHEBI:58349"/>
        <dbReference type="EC" id="1.14.13.168"/>
    </reaction>
</comment>
<dbReference type="SUPFAM" id="SSF51905">
    <property type="entry name" value="FAD/NAD(P)-binding domain"/>
    <property type="match status" value="2"/>
</dbReference>
<comment type="cofactor">
    <cofactor evidence="6">
        <name>FAD</name>
        <dbReference type="ChEBI" id="CHEBI:57692"/>
    </cofactor>
</comment>
<evidence type="ECO:0000256" key="4">
    <source>
        <dbReference type="ARBA" id="ARBA00023002"/>
    </source>
</evidence>
<reference evidence="7 8" key="1">
    <citation type="submission" date="2017-09" db="EMBL/GenBank/DDBJ databases">
        <title>WGS assembly of Aquilegia coerulea Goldsmith.</title>
        <authorList>
            <person name="Hodges S."/>
            <person name="Kramer E."/>
            <person name="Nordborg M."/>
            <person name="Tomkins J."/>
            <person name="Borevitz J."/>
            <person name="Derieg N."/>
            <person name="Yan J."/>
            <person name="Mihaltcheva S."/>
            <person name="Hayes R.D."/>
            <person name="Rokhsar D."/>
        </authorList>
    </citation>
    <scope>NUCLEOTIDE SEQUENCE [LARGE SCALE GENOMIC DNA]</scope>
    <source>
        <strain evidence="8">cv. Goldsmith</strain>
    </source>
</reference>
<dbReference type="GO" id="GO:0103075">
    <property type="term" value="F:indole-3-pyruvate monooxygenase activity"/>
    <property type="evidence" value="ECO:0007669"/>
    <property type="project" value="UniProtKB-EC"/>
</dbReference>
<proteinExistence type="inferred from homology"/>
<keyword evidence="2 6" id="KW-0285">Flavoprotein</keyword>
<comment type="similarity">
    <text evidence="1 6">Belongs to the FMO family.</text>
</comment>
<dbReference type="Pfam" id="PF00743">
    <property type="entry name" value="FMO-like"/>
    <property type="match status" value="1"/>
</dbReference>
<dbReference type="PANTHER" id="PTHR43539:SF9">
    <property type="entry name" value="INDOLE-3-PYRUVATE MONOOXYGENASE YUCCA11-RELATED"/>
    <property type="match status" value="1"/>
</dbReference>
<keyword evidence="4 6" id="KW-0560">Oxidoreductase</keyword>
<accession>A0A2G5DW26</accession>
<sequence length="382" mass="42114">MEGKEVQVVIVGAGPSGIATSACLKNFSISNIILEREDCCASLWKKKVYDRLKLHLAKEFCHLPHMSLPSDAPVYVPKDQFVSYIDSYVSYFDINPKFHRFVESASYDATSKKWRISAKNSNTSKVEVYVADFLVVATGENSERFIPNFPGQESFVGEIIHSSQYKSGSVYRNKNVLVVGSGNSGMEIAYDLFYHGACTSIVVKSPFHVLTKEMVRLGMQLLKCIPIGWVDSLITKIANLWYGDLSEYGIPRPAQGPFLLKVTTGKSPVLDVGTVHAITKGGIKVLPAVSSIKEKSVVFANGEAHQFDAIISATGYRSTANYWLKDYDTLLNNESMPKHKFPDHWKGSNGLYCAGLGKRGLAGVNMDARAIADDIKSLLTCM</sequence>
<keyword evidence="3 6" id="KW-0274">FAD</keyword>
<evidence type="ECO:0000256" key="3">
    <source>
        <dbReference type="ARBA" id="ARBA00022827"/>
    </source>
</evidence>
<dbReference type="InParanoid" id="A0A2G5DW26"/>
<dbReference type="PRINTS" id="PR00370">
    <property type="entry name" value="FMOXYGENASE"/>
</dbReference>
<dbReference type="AlphaFoldDB" id="A0A2G5DW26"/>
<dbReference type="PANTHER" id="PTHR43539">
    <property type="entry name" value="FLAVIN-BINDING MONOOXYGENASE-LIKE PROTEIN (AFU_ORTHOLOGUE AFUA_4G09220)"/>
    <property type="match status" value="1"/>
</dbReference>
<evidence type="ECO:0000256" key="5">
    <source>
        <dbReference type="ARBA" id="ARBA00047707"/>
    </source>
</evidence>
<dbReference type="EC" id="1.-.-.-" evidence="6"/>
<dbReference type="InterPro" id="IPR036188">
    <property type="entry name" value="FAD/NAD-bd_sf"/>
</dbReference>
<dbReference type="InterPro" id="IPR000960">
    <property type="entry name" value="Flavin_mOase"/>
</dbReference>
<dbReference type="GO" id="GO:0050660">
    <property type="term" value="F:flavin adenine dinucleotide binding"/>
    <property type="evidence" value="ECO:0007669"/>
    <property type="project" value="InterPro"/>
</dbReference>
<evidence type="ECO:0000256" key="6">
    <source>
        <dbReference type="RuleBase" id="RU361177"/>
    </source>
</evidence>
<dbReference type="PROSITE" id="PS51257">
    <property type="entry name" value="PROKAR_LIPOPROTEIN"/>
    <property type="match status" value="1"/>
</dbReference>
<dbReference type="Gene3D" id="3.50.50.60">
    <property type="entry name" value="FAD/NAD(P)-binding domain"/>
    <property type="match status" value="1"/>
</dbReference>
<evidence type="ECO:0000256" key="2">
    <source>
        <dbReference type="ARBA" id="ARBA00022630"/>
    </source>
</evidence>
<dbReference type="PIRSF" id="PIRSF000332">
    <property type="entry name" value="FMO"/>
    <property type="match status" value="1"/>
</dbReference>
<evidence type="ECO:0000313" key="8">
    <source>
        <dbReference type="Proteomes" id="UP000230069"/>
    </source>
</evidence>
<dbReference type="GO" id="GO:0004499">
    <property type="term" value="F:N,N-dimethylaniline monooxygenase activity"/>
    <property type="evidence" value="ECO:0007669"/>
    <property type="project" value="InterPro"/>
</dbReference>
<gene>
    <name evidence="7" type="ORF">AQUCO_01400361v1</name>
</gene>
<keyword evidence="8" id="KW-1185">Reference proteome</keyword>
<dbReference type="STRING" id="218851.A0A2G5DW26"/>
<dbReference type="InterPro" id="IPR020946">
    <property type="entry name" value="Flavin_mOase-like"/>
</dbReference>
<name>A0A2G5DW26_AQUCA</name>
<protein>
    <recommendedName>
        <fullName evidence="6">Flavin-containing monooxygenase</fullName>
        <ecNumber evidence="6">1.-.-.-</ecNumber>
    </recommendedName>
</protein>
<dbReference type="GO" id="GO:0050661">
    <property type="term" value="F:NADP binding"/>
    <property type="evidence" value="ECO:0007669"/>
    <property type="project" value="InterPro"/>
</dbReference>